<accession>V5HYE4</accession>
<gene>
    <name evidence="1" type="ORF">PVAR5_3624</name>
</gene>
<reference evidence="2" key="1">
    <citation type="journal article" date="2014" name="Genome Announc.">
        <title>Draft genome sequence of the formaldehyde-resistant fungus Byssochlamys spectabilis No. 5 (anamorph Paecilomyces variotii No. 5) (NBRC109023).</title>
        <authorList>
            <person name="Oka T."/>
            <person name="Ekino K."/>
            <person name="Fukuda K."/>
            <person name="Nomura Y."/>
        </authorList>
    </citation>
    <scope>NUCLEOTIDE SEQUENCE [LARGE SCALE GENOMIC DNA]</scope>
    <source>
        <strain evidence="2">No. 5 / NBRC 109023</strain>
    </source>
</reference>
<dbReference type="AlphaFoldDB" id="V5HYE4"/>
<proteinExistence type="predicted"/>
<keyword evidence="2" id="KW-1185">Reference proteome</keyword>
<sequence length="141" mass="15547">MDRPLSLSELRAWPRGLRCATAVSILGVPASWRWLAAMIPQATRPFTAAGWANQRLSSAAGPTVHVSAEKHEAWQSRRSFRGQHSQHQYSRQGQALSNVDGYGSVERSTSVSVFSVRFIQLPALRNGHCSTVETAKQLVSF</sequence>
<dbReference type="InParanoid" id="V5HYE4"/>
<evidence type="ECO:0000313" key="2">
    <source>
        <dbReference type="Proteomes" id="UP000018001"/>
    </source>
</evidence>
<organism evidence="1 2">
    <name type="scientific">Byssochlamys spectabilis (strain No. 5 / NBRC 109023)</name>
    <name type="common">Paecilomyces variotii</name>
    <dbReference type="NCBI Taxonomy" id="1356009"/>
    <lineage>
        <taxon>Eukaryota</taxon>
        <taxon>Fungi</taxon>
        <taxon>Dikarya</taxon>
        <taxon>Ascomycota</taxon>
        <taxon>Pezizomycotina</taxon>
        <taxon>Eurotiomycetes</taxon>
        <taxon>Eurotiomycetidae</taxon>
        <taxon>Eurotiales</taxon>
        <taxon>Thermoascaceae</taxon>
        <taxon>Paecilomyces</taxon>
    </lineage>
</organism>
<evidence type="ECO:0000313" key="1">
    <source>
        <dbReference type="EMBL" id="GAD94990.1"/>
    </source>
</evidence>
<dbReference type="EMBL" id="BAUL01000108">
    <property type="protein sequence ID" value="GAD94990.1"/>
    <property type="molecule type" value="Genomic_DNA"/>
</dbReference>
<dbReference type="Proteomes" id="UP000018001">
    <property type="component" value="Unassembled WGS sequence"/>
</dbReference>
<dbReference type="HOGENOM" id="CLU_1825031_0_0_1"/>
<comment type="caution">
    <text evidence="1">The sequence shown here is derived from an EMBL/GenBank/DDBJ whole genome shotgun (WGS) entry which is preliminary data.</text>
</comment>
<protein>
    <submittedName>
        <fullName evidence="1">Uncharacterized protein</fullName>
    </submittedName>
</protein>
<name>V5HYE4_BYSSN</name>